<name>A0A0E9W9X6_ANGAN</name>
<reference evidence="2" key="1">
    <citation type="submission" date="2014-11" db="EMBL/GenBank/DDBJ databases">
        <authorList>
            <person name="Amaro Gonzalez C."/>
        </authorList>
    </citation>
    <scope>NUCLEOTIDE SEQUENCE</scope>
</reference>
<evidence type="ECO:0000256" key="1">
    <source>
        <dbReference type="SAM" id="Phobius"/>
    </source>
</evidence>
<protein>
    <submittedName>
        <fullName evidence="2">Uncharacterized protein</fullName>
    </submittedName>
</protein>
<keyword evidence="1" id="KW-1133">Transmembrane helix</keyword>
<accession>A0A0E9W9X6</accession>
<keyword evidence="1" id="KW-0812">Transmembrane</keyword>
<proteinExistence type="predicted"/>
<dbReference type="AlphaFoldDB" id="A0A0E9W9X6"/>
<sequence length="55" mass="6392">MFTCYFKVLLAIMSKKYNVFQSEFLWQSLAGLTLIVNVYYALVVMPPSHSWLNQG</sequence>
<organism evidence="2">
    <name type="scientific">Anguilla anguilla</name>
    <name type="common">European freshwater eel</name>
    <name type="synonym">Muraena anguilla</name>
    <dbReference type="NCBI Taxonomy" id="7936"/>
    <lineage>
        <taxon>Eukaryota</taxon>
        <taxon>Metazoa</taxon>
        <taxon>Chordata</taxon>
        <taxon>Craniata</taxon>
        <taxon>Vertebrata</taxon>
        <taxon>Euteleostomi</taxon>
        <taxon>Actinopterygii</taxon>
        <taxon>Neopterygii</taxon>
        <taxon>Teleostei</taxon>
        <taxon>Anguilliformes</taxon>
        <taxon>Anguillidae</taxon>
        <taxon>Anguilla</taxon>
    </lineage>
</organism>
<feature type="transmembrane region" description="Helical" evidence="1">
    <location>
        <begin position="24"/>
        <end position="45"/>
    </location>
</feature>
<evidence type="ECO:0000313" key="2">
    <source>
        <dbReference type="EMBL" id="JAH87111.1"/>
    </source>
</evidence>
<reference evidence="2" key="2">
    <citation type="journal article" date="2015" name="Fish Shellfish Immunol.">
        <title>Early steps in the European eel (Anguilla anguilla)-Vibrio vulnificus interaction in the gills: Role of the RtxA13 toxin.</title>
        <authorList>
            <person name="Callol A."/>
            <person name="Pajuelo D."/>
            <person name="Ebbesson L."/>
            <person name="Teles M."/>
            <person name="MacKenzie S."/>
            <person name="Amaro C."/>
        </authorList>
    </citation>
    <scope>NUCLEOTIDE SEQUENCE</scope>
</reference>
<dbReference type="EMBL" id="GBXM01021466">
    <property type="protein sequence ID" value="JAH87111.1"/>
    <property type="molecule type" value="Transcribed_RNA"/>
</dbReference>
<keyword evidence="1" id="KW-0472">Membrane</keyword>